<keyword evidence="2" id="KW-1185">Reference proteome</keyword>
<dbReference type="RefSeq" id="WP_136353042.1">
    <property type="nucleotide sequence ID" value="NZ_SSNY01000001.1"/>
</dbReference>
<sequence>MNFLEDVPVVRRIDTNRDDLFAVELVGHVRAPDVENLFGLFEAACAQHSRIDVLVRLVDHDGVDWADIAADTLKQGSAEAANHVGRCALIGESSWSNRMQGWLAAPSTVEIRHFPATGEADAWAWLDAHEKPADV</sequence>
<protein>
    <submittedName>
        <fullName evidence="1">STAS/SEC14 domain-containing protein</fullName>
    </submittedName>
</protein>
<proteinExistence type="predicted"/>
<dbReference type="Proteomes" id="UP000306441">
    <property type="component" value="Unassembled WGS sequence"/>
</dbReference>
<evidence type="ECO:0000313" key="2">
    <source>
        <dbReference type="Proteomes" id="UP000306441"/>
    </source>
</evidence>
<dbReference type="EMBL" id="SSNY01000001">
    <property type="protein sequence ID" value="THF59654.1"/>
    <property type="molecule type" value="Genomic_DNA"/>
</dbReference>
<dbReference type="InterPro" id="IPR021866">
    <property type="entry name" value="SpoIIAA-like"/>
</dbReference>
<name>A0ABY2QBH6_9HYPH</name>
<dbReference type="Gene3D" id="3.40.50.10600">
    <property type="entry name" value="SpoIIaa-like domains"/>
    <property type="match status" value="1"/>
</dbReference>
<dbReference type="InterPro" id="IPR036513">
    <property type="entry name" value="STAS_dom_sf"/>
</dbReference>
<comment type="caution">
    <text evidence="1">The sequence shown here is derived from an EMBL/GenBank/DDBJ whole genome shotgun (WGS) entry which is preliminary data.</text>
</comment>
<gene>
    <name evidence="1" type="ORF">E6C48_00895</name>
</gene>
<dbReference type="Pfam" id="PF11964">
    <property type="entry name" value="SpoIIAA-like"/>
    <property type="match status" value="1"/>
</dbReference>
<accession>A0ABY2QBH6</accession>
<dbReference type="InterPro" id="IPR038396">
    <property type="entry name" value="SpoIIAA-like_sf"/>
</dbReference>
<evidence type="ECO:0000313" key="1">
    <source>
        <dbReference type="EMBL" id="THF59654.1"/>
    </source>
</evidence>
<dbReference type="SUPFAM" id="SSF52091">
    <property type="entry name" value="SpoIIaa-like"/>
    <property type="match status" value="1"/>
</dbReference>
<organism evidence="1 2">
    <name type="scientific">Ollibium composti</name>
    <dbReference type="NCBI Taxonomy" id="2675109"/>
    <lineage>
        <taxon>Bacteria</taxon>
        <taxon>Pseudomonadati</taxon>
        <taxon>Pseudomonadota</taxon>
        <taxon>Alphaproteobacteria</taxon>
        <taxon>Hyphomicrobiales</taxon>
        <taxon>Phyllobacteriaceae</taxon>
        <taxon>Ollibium</taxon>
    </lineage>
</organism>
<reference evidence="1 2" key="1">
    <citation type="submission" date="2019-04" db="EMBL/GenBank/DDBJ databases">
        <title>Mesorhizobium composti sp. nov., isolated from compost.</title>
        <authorList>
            <person name="Lin S.-Y."/>
            <person name="Hameed A."/>
            <person name="Hsieh Y.-T."/>
            <person name="Young C.-C."/>
        </authorList>
    </citation>
    <scope>NUCLEOTIDE SEQUENCE [LARGE SCALE GENOMIC DNA]</scope>
    <source>
        <strain evidence="1 2">CC-YTH430</strain>
    </source>
</reference>